<protein>
    <submittedName>
        <fullName evidence="1">Uncharacterized protein</fullName>
    </submittedName>
</protein>
<proteinExistence type="predicted"/>
<organism evidence="1 2">
    <name type="scientific">Ranitomeya imitator</name>
    <name type="common">mimic poison frog</name>
    <dbReference type="NCBI Taxonomy" id="111125"/>
    <lineage>
        <taxon>Eukaryota</taxon>
        <taxon>Metazoa</taxon>
        <taxon>Chordata</taxon>
        <taxon>Craniata</taxon>
        <taxon>Vertebrata</taxon>
        <taxon>Euteleostomi</taxon>
        <taxon>Amphibia</taxon>
        <taxon>Batrachia</taxon>
        <taxon>Anura</taxon>
        <taxon>Neobatrachia</taxon>
        <taxon>Hyloidea</taxon>
        <taxon>Dendrobatidae</taxon>
        <taxon>Dendrobatinae</taxon>
        <taxon>Ranitomeya</taxon>
    </lineage>
</organism>
<comment type="caution">
    <text evidence="1">The sequence shown here is derived from an EMBL/GenBank/DDBJ whole genome shotgun (WGS) entry which is preliminary data.</text>
</comment>
<name>A0ABN9KV67_9NEOB</name>
<dbReference type="EMBL" id="CAUEEQ010001460">
    <property type="protein sequence ID" value="CAJ0919856.1"/>
    <property type="molecule type" value="Genomic_DNA"/>
</dbReference>
<gene>
    <name evidence="1" type="ORF">RIMI_LOCUS1139548</name>
</gene>
<keyword evidence="2" id="KW-1185">Reference proteome</keyword>
<evidence type="ECO:0000313" key="1">
    <source>
        <dbReference type="EMBL" id="CAJ0919856.1"/>
    </source>
</evidence>
<evidence type="ECO:0000313" key="2">
    <source>
        <dbReference type="Proteomes" id="UP001176940"/>
    </source>
</evidence>
<sequence length="90" mass="9583">MLGLGSGGAAKSPKVPSFVSYLTPEEIDVKEKARTSSESRRCSALTRLQNSRTIVGENDITLGSAGTSLCAVYDDKKKVPILGRHTEETA</sequence>
<dbReference type="Proteomes" id="UP001176940">
    <property type="component" value="Unassembled WGS sequence"/>
</dbReference>
<accession>A0ABN9KV67</accession>
<reference evidence="1" key="1">
    <citation type="submission" date="2023-07" db="EMBL/GenBank/DDBJ databases">
        <authorList>
            <person name="Stuckert A."/>
        </authorList>
    </citation>
    <scope>NUCLEOTIDE SEQUENCE</scope>
</reference>